<dbReference type="InterPro" id="IPR005546">
    <property type="entry name" value="Autotransporte_beta"/>
</dbReference>
<evidence type="ECO:0000313" key="9">
    <source>
        <dbReference type="EMBL" id="GGZ67996.1"/>
    </source>
</evidence>
<evidence type="ECO:0000256" key="6">
    <source>
        <dbReference type="PROSITE-ProRule" id="PRU01240"/>
    </source>
</evidence>
<sequence length="1067" mass="110591">MKNRSKRDTRAGLARSLLSCAVVAGLAVGAVLPAAAQQAPAETGRVGNPDSWRTREFNADWGLGAINAQYAYARGLTGRGVRLGVFDSGAALGHGEFAGKSTRSIRIADLLRDGSRCANNVALDGPDACFSSDGGSVAVDYFEYTDEDRALVQYLVDIGYLYDWVPEYLESLAGFHYGTHGTHVAGTMAANRDGRGTHGVAFGADLSAARLFSNTYQDLFSLLGVNGGQSLAIGPDSSAVADMYAQMGAQGVRAINHSWGLSTEPNTAADMDELYHLPGVDEYFRTYADPSLEGHVLQVFAAGNNYGDIAGIYATLPRYVEGLEKYWLSVVNVNDSGDIDESSSICGLSRDWCVTAPGTDIASTIVDGRIDGNVVRDDKGNVIGLDITSQQPEYGYGYMTGTSMAAPHVTGALALLMERFPYLDNPQIRDVLLTTAMDLGAKGVDEIYGWGLIDLKRAIEGPGLLRVDTDVVMNQHAGGVHTWSGLAWDDWTNDIGGPGRLTKSGMGWLRLSGDNGFAGATVKQGVLELTSDNALTAATTVDGGVFLLGGRLSGSTLTVNNGGTATVNGAVAGATTRVNAGGRLGGTGTLDGLSVYGTVAPGNSIGTLHVNGTYLQGAGSFFEAELGANGASDRIDVAGNAVLQGGTVRLSGPSGTYLLGQQYTLLNATGGVTGQFQALDRSAFSPFLRFDLAYGANAIGLNVARGMALADAGGTANQRRVGAAADAMAVTNSLLTSLTQLFPAQAQAAFDALGGEAHASTRALLVDTSRHVREAALARGLPQAAPGADAEGGTSIWAQGLATGGHVNADGNAARIDAQGSGVLVGVDHTFAGGWTVGGLLGRSEDDFSAGARASRGDTRATQLAVYGGSRLGGVGLKGGVAWADHDIDMRRRVAFGNVDQTLVADYGTRTLQGFVEGSWRVEGANWAVEPYAQIAHVRVDADRFSETGGSAALTVEGDSRVNLSTAGVRFAVMPAGRGQTPGWLQLRGGVGYRHASGDLDSATQAVWAGGGAFSVQGATLAENAWTAEAGIGAWLSPRTLLELGYTGQHGDEARDHGASARISVRF</sequence>
<keyword evidence="5 6" id="KW-0720">Serine protease</keyword>
<dbReference type="RefSeq" id="WP_229790795.1">
    <property type="nucleotide sequence ID" value="NZ_BMXY01000003.1"/>
</dbReference>
<keyword evidence="4 6" id="KW-0378">Hydrolase</keyword>
<feature type="active site" description="Charge relay system" evidence="6">
    <location>
        <position position="403"/>
    </location>
</feature>
<feature type="active site" description="Charge relay system" evidence="6">
    <location>
        <position position="180"/>
    </location>
</feature>
<dbReference type="SMART" id="SM00869">
    <property type="entry name" value="Autotransporter"/>
    <property type="match status" value="1"/>
</dbReference>
<dbReference type="Gene3D" id="2.40.128.130">
    <property type="entry name" value="Autotransporter beta-domain"/>
    <property type="match status" value="1"/>
</dbReference>
<dbReference type="PROSITE" id="PS00138">
    <property type="entry name" value="SUBTILASE_SER"/>
    <property type="match status" value="1"/>
</dbReference>
<dbReference type="PRINTS" id="PR00723">
    <property type="entry name" value="SUBTILISIN"/>
</dbReference>
<dbReference type="InterPro" id="IPR036709">
    <property type="entry name" value="Autotransporte_beta_dom_sf"/>
</dbReference>
<organism evidence="9 10">
    <name type="scientific">Cognatilysobacter xinjiangensis</name>
    <dbReference type="NCBI Taxonomy" id="546892"/>
    <lineage>
        <taxon>Bacteria</taxon>
        <taxon>Pseudomonadati</taxon>
        <taxon>Pseudomonadota</taxon>
        <taxon>Gammaproteobacteria</taxon>
        <taxon>Lysobacterales</taxon>
        <taxon>Lysobacteraceae</taxon>
        <taxon>Cognatilysobacter</taxon>
    </lineage>
</organism>
<evidence type="ECO:0000256" key="7">
    <source>
        <dbReference type="SAM" id="SignalP"/>
    </source>
</evidence>
<comment type="caution">
    <text evidence="9">The sequence shown here is derived from an EMBL/GenBank/DDBJ whole genome shotgun (WGS) entry which is preliminary data.</text>
</comment>
<dbReference type="Proteomes" id="UP000643403">
    <property type="component" value="Unassembled WGS sequence"/>
</dbReference>
<dbReference type="SUPFAM" id="SSF103515">
    <property type="entry name" value="Autotransporter"/>
    <property type="match status" value="1"/>
</dbReference>
<evidence type="ECO:0000256" key="3">
    <source>
        <dbReference type="ARBA" id="ARBA00022729"/>
    </source>
</evidence>
<dbReference type="InterPro" id="IPR051048">
    <property type="entry name" value="Peptidase_S8/S53_subtilisin"/>
</dbReference>
<feature type="chain" id="PRO_5045043560" evidence="7">
    <location>
        <begin position="37"/>
        <end position="1067"/>
    </location>
</feature>
<dbReference type="PANTHER" id="PTHR43399:SF4">
    <property type="entry name" value="CELL WALL-ASSOCIATED PROTEASE"/>
    <property type="match status" value="1"/>
</dbReference>
<dbReference type="InterPro" id="IPR036852">
    <property type="entry name" value="Peptidase_S8/S53_dom_sf"/>
</dbReference>
<dbReference type="Pfam" id="PF03797">
    <property type="entry name" value="Autotransporter"/>
    <property type="match status" value="1"/>
</dbReference>
<evidence type="ECO:0000256" key="5">
    <source>
        <dbReference type="ARBA" id="ARBA00022825"/>
    </source>
</evidence>
<dbReference type="InterPro" id="IPR000209">
    <property type="entry name" value="Peptidase_S8/S53_dom"/>
</dbReference>
<accession>A0ABQ3C8D5</accession>
<keyword evidence="2 6" id="KW-0645">Protease</keyword>
<evidence type="ECO:0000256" key="2">
    <source>
        <dbReference type="ARBA" id="ARBA00022670"/>
    </source>
</evidence>
<dbReference type="InterPro" id="IPR015500">
    <property type="entry name" value="Peptidase_S8_subtilisin-rel"/>
</dbReference>
<feature type="domain" description="Autotransporter" evidence="8">
    <location>
        <begin position="789"/>
        <end position="1067"/>
    </location>
</feature>
<dbReference type="Pfam" id="PF00082">
    <property type="entry name" value="Peptidase_S8"/>
    <property type="match status" value="1"/>
</dbReference>
<dbReference type="CDD" id="cd04848">
    <property type="entry name" value="Peptidases_S8_Autotransporter_serine_protease_like"/>
    <property type="match status" value="1"/>
</dbReference>
<dbReference type="PANTHER" id="PTHR43399">
    <property type="entry name" value="SUBTILISIN-RELATED"/>
    <property type="match status" value="1"/>
</dbReference>
<dbReference type="PROSITE" id="PS00137">
    <property type="entry name" value="SUBTILASE_HIS"/>
    <property type="match status" value="1"/>
</dbReference>
<protein>
    <submittedName>
        <fullName evidence="9">Outer membrane autotransporter barrel domain-containing protein</fullName>
    </submittedName>
</protein>
<dbReference type="SUPFAM" id="SSF51126">
    <property type="entry name" value="Pectin lyase-like"/>
    <property type="match status" value="1"/>
</dbReference>
<dbReference type="EMBL" id="BMXY01000003">
    <property type="protein sequence ID" value="GGZ67996.1"/>
    <property type="molecule type" value="Genomic_DNA"/>
</dbReference>
<dbReference type="PROSITE" id="PS51208">
    <property type="entry name" value="AUTOTRANSPORTER"/>
    <property type="match status" value="1"/>
</dbReference>
<name>A0ABQ3C8D5_9GAMM</name>
<keyword evidence="3 7" id="KW-0732">Signal</keyword>
<dbReference type="PROSITE" id="PS51892">
    <property type="entry name" value="SUBTILASE"/>
    <property type="match status" value="1"/>
</dbReference>
<proteinExistence type="inferred from homology"/>
<evidence type="ECO:0000256" key="4">
    <source>
        <dbReference type="ARBA" id="ARBA00022801"/>
    </source>
</evidence>
<evidence type="ECO:0000259" key="8">
    <source>
        <dbReference type="PROSITE" id="PS51208"/>
    </source>
</evidence>
<dbReference type="InterPro" id="IPR022398">
    <property type="entry name" value="Peptidase_S8_His-AS"/>
</dbReference>
<dbReference type="Gene3D" id="3.40.50.200">
    <property type="entry name" value="Peptidase S8/S53 domain"/>
    <property type="match status" value="1"/>
</dbReference>
<reference evidence="10" key="1">
    <citation type="journal article" date="2019" name="Int. J. Syst. Evol. Microbiol.">
        <title>The Global Catalogue of Microorganisms (GCM) 10K type strain sequencing project: providing services to taxonomists for standard genome sequencing and annotation.</title>
        <authorList>
            <consortium name="The Broad Institute Genomics Platform"/>
            <consortium name="The Broad Institute Genome Sequencing Center for Infectious Disease"/>
            <person name="Wu L."/>
            <person name="Ma J."/>
        </authorList>
    </citation>
    <scope>NUCLEOTIDE SEQUENCE [LARGE SCALE GENOMIC DNA]</scope>
    <source>
        <strain evidence="10">KCTC 22558</strain>
    </source>
</reference>
<dbReference type="InterPro" id="IPR034061">
    <property type="entry name" value="Peptidases_S8_Autotransporter"/>
</dbReference>
<evidence type="ECO:0000256" key="1">
    <source>
        <dbReference type="ARBA" id="ARBA00011073"/>
    </source>
</evidence>
<feature type="active site" description="Charge relay system" evidence="6">
    <location>
        <position position="87"/>
    </location>
</feature>
<dbReference type="SUPFAM" id="SSF52743">
    <property type="entry name" value="Subtilisin-like"/>
    <property type="match status" value="1"/>
</dbReference>
<keyword evidence="10" id="KW-1185">Reference proteome</keyword>
<evidence type="ECO:0000313" key="10">
    <source>
        <dbReference type="Proteomes" id="UP000643403"/>
    </source>
</evidence>
<feature type="signal peptide" evidence="7">
    <location>
        <begin position="1"/>
        <end position="36"/>
    </location>
</feature>
<gene>
    <name evidence="9" type="ORF">GCM10008101_22870</name>
</gene>
<dbReference type="NCBIfam" id="TIGR01414">
    <property type="entry name" value="autotrans_barl"/>
    <property type="match status" value="1"/>
</dbReference>
<dbReference type="InterPro" id="IPR023828">
    <property type="entry name" value="Peptidase_S8_Ser-AS"/>
</dbReference>
<dbReference type="InterPro" id="IPR006315">
    <property type="entry name" value="OM_autotransptr_brl_dom"/>
</dbReference>
<comment type="similarity">
    <text evidence="1 6">Belongs to the peptidase S8 family.</text>
</comment>
<dbReference type="InterPro" id="IPR011050">
    <property type="entry name" value="Pectin_lyase_fold/virulence"/>
</dbReference>